<feature type="region of interest" description="Disordered" evidence="1">
    <location>
        <begin position="554"/>
        <end position="714"/>
    </location>
</feature>
<accession>A0A086TAP0</accession>
<feature type="compositionally biased region" description="Basic and acidic residues" evidence="1">
    <location>
        <begin position="613"/>
        <end position="625"/>
    </location>
</feature>
<dbReference type="OrthoDB" id="3600083at2759"/>
<evidence type="ECO:0000313" key="2">
    <source>
        <dbReference type="EMBL" id="KFH46422.1"/>
    </source>
</evidence>
<feature type="region of interest" description="Disordered" evidence="1">
    <location>
        <begin position="1"/>
        <end position="532"/>
    </location>
</feature>
<feature type="compositionally biased region" description="Low complexity" evidence="1">
    <location>
        <begin position="203"/>
        <end position="217"/>
    </location>
</feature>
<feature type="compositionally biased region" description="Low complexity" evidence="1">
    <location>
        <begin position="415"/>
        <end position="426"/>
    </location>
</feature>
<feature type="compositionally biased region" description="Polar residues" evidence="1">
    <location>
        <begin position="429"/>
        <end position="448"/>
    </location>
</feature>
<feature type="compositionally biased region" description="Basic and acidic residues" evidence="1">
    <location>
        <begin position="365"/>
        <end position="378"/>
    </location>
</feature>
<dbReference type="AlphaFoldDB" id="A0A086TAP0"/>
<feature type="compositionally biased region" description="Polar residues" evidence="1">
    <location>
        <begin position="110"/>
        <end position="124"/>
    </location>
</feature>
<feature type="compositionally biased region" description="Low complexity" evidence="1">
    <location>
        <begin position="311"/>
        <end position="334"/>
    </location>
</feature>
<feature type="compositionally biased region" description="Polar residues" evidence="1">
    <location>
        <begin position="499"/>
        <end position="509"/>
    </location>
</feature>
<protein>
    <submittedName>
        <fullName evidence="2">Uncharacterized protein</fullName>
    </submittedName>
</protein>
<feature type="compositionally biased region" description="Polar residues" evidence="1">
    <location>
        <begin position="691"/>
        <end position="700"/>
    </location>
</feature>
<keyword evidence="3" id="KW-1185">Reference proteome</keyword>
<name>A0A086TAP0_HAPC1</name>
<sequence length="714" mass="73908">MSQVKNLRAMFENKGDNPSPPDRGRSPGAPWSSGAANSESPRPLSKVRTNFVAIEKNGKIGLQRDPSYEPSPSRGRSNPDMDAKLAPNTTPDAVEGTARKLFPGVAVAESSPNAANPFQSSPASNDVGAVSDKPSLHPDKQVDEEQPTPKLTPADPTEPRSTGASKSLSKDAPTESKPKVEKTSNDAVAGIARKNHVTRPSGTAAKAATKAPSKTAPAPRPTPAAAKRPEARPSARVQDKPPARREATAAGSASAAKSTRSTTDRKPPPVKTSNTGFVKPKPKSPTKPVSLPPSLMAPTASSVSKGAATRQSLSRQSGSLRPPSAAARAPSRASVSTATGPTKTIKRQASSINRPRPSLGLPPKKASEDHPITKKDSQVDESFLARMMRPTQSSSSKTHEKVPTTPPRKSVTRPSTSNTNASSRRASSVKRQLQTTSPASGKLTSPNLSDAAPATADVAPRTAETGTEKQAVPAPLQQGEQVADHQQGEDGASGEAATILSTEGDVSQGPSEIEEASLEAEAAVEAAPETAHVETADEVVELAGEADLVQIPVEPSAEPEVVPEVAPETAQVETAEEVADLAEKADLIQTPVEPVDAESQGETLPEVETGASPKEEADGLDEIKPSELPGPPHEPPSPEPSSQADASAEKVLTPAPAEEDIRVAEEETVVENSGSEPIAEAQGLNGDAVTSAAQEESSNIHGAPSAEANDADKI</sequence>
<feature type="compositionally biased region" description="Basic and acidic residues" evidence="1">
    <location>
        <begin position="227"/>
        <end position="247"/>
    </location>
</feature>
<feature type="compositionally biased region" description="Low complexity" evidence="1">
    <location>
        <begin position="519"/>
        <end position="530"/>
    </location>
</feature>
<evidence type="ECO:0000256" key="1">
    <source>
        <dbReference type="SAM" id="MobiDB-lite"/>
    </source>
</evidence>
<organism evidence="2 3">
    <name type="scientific">Hapsidospora chrysogenum (strain ATCC 11550 / CBS 779.69 / DSM 880 / IAM 14645 / JCM 23072 / IMI 49137)</name>
    <name type="common">Acremonium chrysogenum</name>
    <dbReference type="NCBI Taxonomy" id="857340"/>
    <lineage>
        <taxon>Eukaryota</taxon>
        <taxon>Fungi</taxon>
        <taxon>Dikarya</taxon>
        <taxon>Ascomycota</taxon>
        <taxon>Pezizomycotina</taxon>
        <taxon>Sordariomycetes</taxon>
        <taxon>Hypocreomycetidae</taxon>
        <taxon>Hypocreales</taxon>
        <taxon>Bionectriaceae</taxon>
        <taxon>Hapsidospora</taxon>
    </lineage>
</organism>
<dbReference type="Proteomes" id="UP000029964">
    <property type="component" value="Unassembled WGS sequence"/>
</dbReference>
<proteinExistence type="predicted"/>
<feature type="compositionally biased region" description="Polar residues" evidence="1">
    <location>
        <begin position="335"/>
        <end position="353"/>
    </location>
</feature>
<dbReference type="HOGENOM" id="CLU_024239_0_0_1"/>
<gene>
    <name evidence="2" type="ORF">ACRE_027630</name>
</gene>
<comment type="caution">
    <text evidence="2">The sequence shown here is derived from an EMBL/GenBank/DDBJ whole genome shotgun (WGS) entry which is preliminary data.</text>
</comment>
<dbReference type="EMBL" id="JPKY01000019">
    <property type="protein sequence ID" value="KFH46422.1"/>
    <property type="molecule type" value="Genomic_DNA"/>
</dbReference>
<feature type="compositionally biased region" description="Low complexity" evidence="1">
    <location>
        <begin position="248"/>
        <end position="261"/>
    </location>
</feature>
<feature type="compositionally biased region" description="Pro residues" evidence="1">
    <location>
        <begin position="628"/>
        <end position="639"/>
    </location>
</feature>
<evidence type="ECO:0000313" key="3">
    <source>
        <dbReference type="Proteomes" id="UP000029964"/>
    </source>
</evidence>
<feature type="compositionally biased region" description="Basic and acidic residues" evidence="1">
    <location>
        <begin position="168"/>
        <end position="184"/>
    </location>
</feature>
<feature type="compositionally biased region" description="Low complexity" evidence="1">
    <location>
        <begin position="554"/>
        <end position="573"/>
    </location>
</feature>
<feature type="compositionally biased region" description="Basic and acidic residues" evidence="1">
    <location>
        <begin position="134"/>
        <end position="143"/>
    </location>
</feature>
<reference evidence="3" key="1">
    <citation type="journal article" date="2014" name="Genome Announc.">
        <title>Genome sequence and annotation of Acremonium chrysogenum, producer of the beta-lactam antibiotic cephalosporin C.</title>
        <authorList>
            <person name="Terfehr D."/>
            <person name="Dahlmann T.A."/>
            <person name="Specht T."/>
            <person name="Zadra I."/>
            <person name="Kuernsteiner H."/>
            <person name="Kueck U."/>
        </authorList>
    </citation>
    <scope>NUCLEOTIDE SEQUENCE [LARGE SCALE GENOMIC DNA]</scope>
    <source>
        <strain evidence="3">ATCC 11550 / CBS 779.69 / DSM 880 / IAM 14645 / JCM 23072 / IMI 49137</strain>
    </source>
</reference>